<reference evidence="1" key="3">
    <citation type="submission" date="2023-05" db="EMBL/GenBank/DDBJ databases">
        <authorList>
            <person name="Smith C.H."/>
        </authorList>
    </citation>
    <scope>NUCLEOTIDE SEQUENCE</scope>
    <source>
        <strain evidence="1">CHS0354</strain>
        <tissue evidence="1">Mantle</tissue>
    </source>
</reference>
<name>A0AAE0T9P5_9BIVA</name>
<organism evidence="1 2">
    <name type="scientific">Potamilus streckersoni</name>
    <dbReference type="NCBI Taxonomy" id="2493646"/>
    <lineage>
        <taxon>Eukaryota</taxon>
        <taxon>Metazoa</taxon>
        <taxon>Spiralia</taxon>
        <taxon>Lophotrochozoa</taxon>
        <taxon>Mollusca</taxon>
        <taxon>Bivalvia</taxon>
        <taxon>Autobranchia</taxon>
        <taxon>Heteroconchia</taxon>
        <taxon>Palaeoheterodonta</taxon>
        <taxon>Unionida</taxon>
        <taxon>Unionoidea</taxon>
        <taxon>Unionidae</taxon>
        <taxon>Ambleminae</taxon>
        <taxon>Lampsilini</taxon>
        <taxon>Potamilus</taxon>
    </lineage>
</organism>
<dbReference type="Proteomes" id="UP001195483">
    <property type="component" value="Unassembled WGS sequence"/>
</dbReference>
<proteinExistence type="predicted"/>
<gene>
    <name evidence="1" type="ORF">CHS0354_017780</name>
</gene>
<reference evidence="1" key="2">
    <citation type="journal article" date="2021" name="Genome Biol. Evol.">
        <title>Developing a high-quality reference genome for a parasitic bivalve with doubly uniparental inheritance (Bivalvia: Unionida).</title>
        <authorList>
            <person name="Smith C.H."/>
        </authorList>
    </citation>
    <scope>NUCLEOTIDE SEQUENCE</scope>
    <source>
        <strain evidence="1">CHS0354</strain>
        <tissue evidence="1">Mantle</tissue>
    </source>
</reference>
<keyword evidence="2" id="KW-1185">Reference proteome</keyword>
<protein>
    <submittedName>
        <fullName evidence="1">Uncharacterized protein</fullName>
    </submittedName>
</protein>
<reference evidence="1" key="1">
    <citation type="journal article" date="2021" name="Genome Biol. Evol.">
        <title>A High-Quality Reference Genome for a Parasitic Bivalve with Doubly Uniparental Inheritance (Bivalvia: Unionida).</title>
        <authorList>
            <person name="Smith C.H."/>
        </authorList>
    </citation>
    <scope>NUCLEOTIDE SEQUENCE</scope>
    <source>
        <strain evidence="1">CHS0354</strain>
    </source>
</reference>
<accession>A0AAE0T9P5</accession>
<evidence type="ECO:0000313" key="2">
    <source>
        <dbReference type="Proteomes" id="UP001195483"/>
    </source>
</evidence>
<dbReference type="AlphaFoldDB" id="A0AAE0T9P5"/>
<dbReference type="EMBL" id="JAEAOA010001101">
    <property type="protein sequence ID" value="KAK3605875.1"/>
    <property type="molecule type" value="Genomic_DNA"/>
</dbReference>
<comment type="caution">
    <text evidence="1">The sequence shown here is derived from an EMBL/GenBank/DDBJ whole genome shotgun (WGS) entry which is preliminary data.</text>
</comment>
<evidence type="ECO:0000313" key="1">
    <source>
        <dbReference type="EMBL" id="KAK3605875.1"/>
    </source>
</evidence>
<sequence length="66" mass="7704">MDSCEIQEIKGIVIVNEKNLEQEFTDIRQRFSQGQDDKIHFPRTGAFLHRRGTKGKQRVGKTTRMV</sequence>